<sequence length="73" mass="8575">MRIVLYKHLHIQFVFLSWLTTYYLQCRCGVTDSNTCAKPIHFTLNHDRSPGGRRAGISKTQFGTRASYYRYDI</sequence>
<dbReference type="AlphaFoldDB" id="A0AAD7ITL5"/>
<name>A0AAD7ITL5_9AGAR</name>
<proteinExistence type="predicted"/>
<dbReference type="Proteomes" id="UP001215280">
    <property type="component" value="Unassembled WGS sequence"/>
</dbReference>
<comment type="caution">
    <text evidence="2">The sequence shown here is derived from an EMBL/GenBank/DDBJ whole genome shotgun (WGS) entry which is preliminary data.</text>
</comment>
<feature type="signal peptide" evidence="1">
    <location>
        <begin position="1"/>
        <end position="28"/>
    </location>
</feature>
<evidence type="ECO:0000313" key="3">
    <source>
        <dbReference type="Proteomes" id="UP001215280"/>
    </source>
</evidence>
<gene>
    <name evidence="2" type="ORF">DFH07DRAFT_828197</name>
</gene>
<feature type="chain" id="PRO_5042094835" description="Secreted protein" evidence="1">
    <location>
        <begin position="29"/>
        <end position="73"/>
    </location>
</feature>
<keyword evidence="1" id="KW-0732">Signal</keyword>
<reference evidence="2" key="1">
    <citation type="submission" date="2023-03" db="EMBL/GenBank/DDBJ databases">
        <title>Massive genome expansion in bonnet fungi (Mycena s.s.) driven by repeated elements and novel gene families across ecological guilds.</title>
        <authorList>
            <consortium name="Lawrence Berkeley National Laboratory"/>
            <person name="Harder C.B."/>
            <person name="Miyauchi S."/>
            <person name="Viragh M."/>
            <person name="Kuo A."/>
            <person name="Thoen E."/>
            <person name="Andreopoulos B."/>
            <person name="Lu D."/>
            <person name="Skrede I."/>
            <person name="Drula E."/>
            <person name="Henrissat B."/>
            <person name="Morin E."/>
            <person name="Kohler A."/>
            <person name="Barry K."/>
            <person name="LaButti K."/>
            <person name="Morin E."/>
            <person name="Salamov A."/>
            <person name="Lipzen A."/>
            <person name="Mereny Z."/>
            <person name="Hegedus B."/>
            <person name="Baldrian P."/>
            <person name="Stursova M."/>
            <person name="Weitz H."/>
            <person name="Taylor A."/>
            <person name="Grigoriev I.V."/>
            <person name="Nagy L.G."/>
            <person name="Martin F."/>
            <person name="Kauserud H."/>
        </authorList>
    </citation>
    <scope>NUCLEOTIDE SEQUENCE</scope>
    <source>
        <strain evidence="2">CBHHK188m</strain>
    </source>
</reference>
<accession>A0AAD7ITL5</accession>
<protein>
    <recommendedName>
        <fullName evidence="4">Secreted protein</fullName>
    </recommendedName>
</protein>
<evidence type="ECO:0008006" key="4">
    <source>
        <dbReference type="Google" id="ProtNLM"/>
    </source>
</evidence>
<keyword evidence="3" id="KW-1185">Reference proteome</keyword>
<organism evidence="2 3">
    <name type="scientific">Mycena maculata</name>
    <dbReference type="NCBI Taxonomy" id="230809"/>
    <lineage>
        <taxon>Eukaryota</taxon>
        <taxon>Fungi</taxon>
        <taxon>Dikarya</taxon>
        <taxon>Basidiomycota</taxon>
        <taxon>Agaricomycotina</taxon>
        <taxon>Agaricomycetes</taxon>
        <taxon>Agaricomycetidae</taxon>
        <taxon>Agaricales</taxon>
        <taxon>Marasmiineae</taxon>
        <taxon>Mycenaceae</taxon>
        <taxon>Mycena</taxon>
    </lineage>
</organism>
<evidence type="ECO:0000313" key="2">
    <source>
        <dbReference type="EMBL" id="KAJ7750106.1"/>
    </source>
</evidence>
<dbReference type="EMBL" id="JARJLG010000083">
    <property type="protein sequence ID" value="KAJ7750106.1"/>
    <property type="molecule type" value="Genomic_DNA"/>
</dbReference>
<evidence type="ECO:0000256" key="1">
    <source>
        <dbReference type="SAM" id="SignalP"/>
    </source>
</evidence>